<dbReference type="InterPro" id="IPR023885">
    <property type="entry name" value="4Fe4S-binding_SPASM_dom"/>
</dbReference>
<name>A0ABZ2UHD9_9FLAO</name>
<dbReference type="PANTHER" id="PTHR43787:SF3">
    <property type="entry name" value="ARYLSULFATASE REGULATORY PROTEIN"/>
    <property type="match status" value="1"/>
</dbReference>
<proteinExistence type="predicted"/>
<dbReference type="InterPro" id="IPR007197">
    <property type="entry name" value="rSAM"/>
</dbReference>
<dbReference type="CDD" id="cd01335">
    <property type="entry name" value="Radical_SAM"/>
    <property type="match status" value="1"/>
</dbReference>
<dbReference type="SFLD" id="SFLDG01067">
    <property type="entry name" value="SPASM/twitch_domain_containing"/>
    <property type="match status" value="1"/>
</dbReference>
<dbReference type="Proteomes" id="UP001623852">
    <property type="component" value="Chromosome"/>
</dbReference>
<dbReference type="InterPro" id="IPR013785">
    <property type="entry name" value="Aldolase_TIM"/>
</dbReference>
<comment type="cofactor">
    <cofactor evidence="1">
        <name>[4Fe-4S] cluster</name>
        <dbReference type="ChEBI" id="CHEBI:49883"/>
    </cofactor>
</comment>
<keyword evidence="6" id="KW-0411">Iron-sulfur</keyword>
<accession>A0ABZ2UHD9</accession>
<evidence type="ECO:0000256" key="4">
    <source>
        <dbReference type="ARBA" id="ARBA00022723"/>
    </source>
</evidence>
<gene>
    <name evidence="8" type="ORF">AABD74_20945</name>
</gene>
<dbReference type="SFLD" id="SFLDS00029">
    <property type="entry name" value="Radical_SAM"/>
    <property type="match status" value="1"/>
</dbReference>
<organism evidence="8 9">
    <name type="scientific">Flavobacterium soyae</name>
    <dbReference type="NCBI Taxonomy" id="2903098"/>
    <lineage>
        <taxon>Bacteria</taxon>
        <taxon>Pseudomonadati</taxon>
        <taxon>Bacteroidota</taxon>
        <taxon>Flavobacteriia</taxon>
        <taxon>Flavobacteriales</taxon>
        <taxon>Flavobacteriaceae</taxon>
        <taxon>Flavobacterium</taxon>
    </lineage>
</organism>
<feature type="domain" description="Radical SAM core" evidence="7">
    <location>
        <begin position="85"/>
        <end position="319"/>
    </location>
</feature>
<dbReference type="EMBL" id="CP150845">
    <property type="protein sequence ID" value="WYZ19619.1"/>
    <property type="molecule type" value="Genomic_DNA"/>
</dbReference>
<dbReference type="PANTHER" id="PTHR43787">
    <property type="entry name" value="FEMO COFACTOR BIOSYNTHESIS PROTEIN NIFB-RELATED"/>
    <property type="match status" value="1"/>
</dbReference>
<sequence length="428" mass="49754">MKTSKFNSFFPYEDKIIGYNAYKNDFTILDPELYDLFQAAERENITELEEVHPDFYNHLQEKGFVISKDVNELEQVKSLVYEIDQADNGNFHVIINPTMNCNFKCWYCYETHIKDSKMGELEIKKTLNFITRVLNQPGLKQFSLSWFGGEPLLYFNKTVLPILEKVSALCKDKGVKMLSDFTTNGLLINQDLLDKCVKFGVKHMQITLDGHRERHNKVRFISKEKGSYDEIIKNIKLSLKNGITITCRLNISKETLEDLNKIVDDFSDLDEAARKFLNFSFNRVWQEKEDLHQAMIDAMTYFKQNNFNVTYNKDIDSVRDSCYADKRHQATINYNGEVFKCTARDFNSGNKEGDLQEEGMIEWNEKFDLRMNAKFKNPPCLECKIMPICNGGCSQSALENLGKDYCVNDFDESKKLEIVKNKFLVAIS</sequence>
<evidence type="ECO:0000256" key="3">
    <source>
        <dbReference type="ARBA" id="ARBA00022691"/>
    </source>
</evidence>
<dbReference type="SUPFAM" id="SSF102114">
    <property type="entry name" value="Radical SAM enzymes"/>
    <property type="match status" value="1"/>
</dbReference>
<dbReference type="PROSITE" id="PS51918">
    <property type="entry name" value="RADICAL_SAM"/>
    <property type="match status" value="1"/>
</dbReference>
<evidence type="ECO:0000256" key="1">
    <source>
        <dbReference type="ARBA" id="ARBA00001966"/>
    </source>
</evidence>
<dbReference type="NCBIfam" id="TIGR04085">
    <property type="entry name" value="rSAM_more_4Fe4S"/>
    <property type="match status" value="1"/>
</dbReference>
<dbReference type="SMART" id="SM00729">
    <property type="entry name" value="Elp3"/>
    <property type="match status" value="1"/>
</dbReference>
<evidence type="ECO:0000256" key="5">
    <source>
        <dbReference type="ARBA" id="ARBA00023004"/>
    </source>
</evidence>
<keyword evidence="2" id="KW-0004">4Fe-4S</keyword>
<keyword evidence="5" id="KW-0408">Iron</keyword>
<protein>
    <submittedName>
        <fullName evidence="8">Radical SAM protein</fullName>
    </submittedName>
</protein>
<evidence type="ECO:0000259" key="7">
    <source>
        <dbReference type="PROSITE" id="PS51918"/>
    </source>
</evidence>
<keyword evidence="4" id="KW-0479">Metal-binding</keyword>
<evidence type="ECO:0000313" key="9">
    <source>
        <dbReference type="Proteomes" id="UP001623852"/>
    </source>
</evidence>
<evidence type="ECO:0000256" key="6">
    <source>
        <dbReference type="ARBA" id="ARBA00023014"/>
    </source>
</evidence>
<dbReference type="Gene3D" id="3.20.20.70">
    <property type="entry name" value="Aldolase class I"/>
    <property type="match status" value="1"/>
</dbReference>
<keyword evidence="9" id="KW-1185">Reference proteome</keyword>
<evidence type="ECO:0000256" key="2">
    <source>
        <dbReference type="ARBA" id="ARBA00022485"/>
    </source>
</evidence>
<reference evidence="8 9" key="1">
    <citation type="submission" date="2024-03" db="EMBL/GenBank/DDBJ databases">
        <title>Flavobacterium soyae.</title>
        <authorList>
            <person name="Zheng W."/>
        </authorList>
    </citation>
    <scope>NUCLEOTIDE SEQUENCE [LARGE SCALE GENOMIC DNA]</scope>
    <source>
        <strain evidence="8 9">55</strain>
    </source>
</reference>
<dbReference type="InterPro" id="IPR058240">
    <property type="entry name" value="rSAM_sf"/>
</dbReference>
<evidence type="ECO:0000313" key="8">
    <source>
        <dbReference type="EMBL" id="WYZ19619.1"/>
    </source>
</evidence>
<keyword evidence="3" id="KW-0949">S-adenosyl-L-methionine</keyword>
<dbReference type="InterPro" id="IPR006638">
    <property type="entry name" value="Elp3/MiaA/NifB-like_rSAM"/>
</dbReference>
<dbReference type="Pfam" id="PF04055">
    <property type="entry name" value="Radical_SAM"/>
    <property type="match status" value="1"/>
</dbReference>
<dbReference type="RefSeq" id="WP_232679260.1">
    <property type="nucleotide sequence ID" value="NZ_CP150845.1"/>
</dbReference>